<comment type="caution">
    <text evidence="1">The sequence shown here is derived from an EMBL/GenBank/DDBJ whole genome shotgun (WGS) entry which is preliminary data.</text>
</comment>
<evidence type="ECO:0000313" key="1">
    <source>
        <dbReference type="EMBL" id="KKN17740.1"/>
    </source>
</evidence>
<name>A0A0F9NE17_9ZZZZ</name>
<gene>
    <name evidence="1" type="ORF">LCGC14_0962780</name>
</gene>
<organism evidence="1">
    <name type="scientific">marine sediment metagenome</name>
    <dbReference type="NCBI Taxonomy" id="412755"/>
    <lineage>
        <taxon>unclassified sequences</taxon>
        <taxon>metagenomes</taxon>
        <taxon>ecological metagenomes</taxon>
    </lineage>
</organism>
<reference evidence="1" key="1">
    <citation type="journal article" date="2015" name="Nature">
        <title>Complex archaea that bridge the gap between prokaryotes and eukaryotes.</title>
        <authorList>
            <person name="Spang A."/>
            <person name="Saw J.H."/>
            <person name="Jorgensen S.L."/>
            <person name="Zaremba-Niedzwiedzka K."/>
            <person name="Martijn J."/>
            <person name="Lind A.E."/>
            <person name="van Eijk R."/>
            <person name="Schleper C."/>
            <person name="Guy L."/>
            <person name="Ettema T.J."/>
        </authorList>
    </citation>
    <scope>NUCLEOTIDE SEQUENCE</scope>
</reference>
<protein>
    <submittedName>
        <fullName evidence="1">Uncharacterized protein</fullName>
    </submittedName>
</protein>
<sequence length="133" mass="14867">MKRRDFLKRFGVIGALLSSAPLLGVKTAKAKGPGNGPAYVAVDDMPPGWKYAEVIDLYTGKPLQHKGEEAKVTKCSSIEGWALVRDGLDLTGHWVKDEIVPTHKWRCFRMVKNAFVHTLIEGRFEIRRLSHPG</sequence>
<accession>A0A0F9NE17</accession>
<dbReference type="EMBL" id="LAZR01003493">
    <property type="protein sequence ID" value="KKN17740.1"/>
    <property type="molecule type" value="Genomic_DNA"/>
</dbReference>
<proteinExistence type="predicted"/>
<dbReference type="AlphaFoldDB" id="A0A0F9NE17"/>